<dbReference type="PANTHER" id="PTHR24171">
    <property type="entry name" value="ANKYRIN REPEAT DOMAIN-CONTAINING PROTEIN 39-RELATED"/>
    <property type="match status" value="1"/>
</dbReference>
<dbReference type="PROSITE" id="PS50088">
    <property type="entry name" value="ANK_REPEAT"/>
    <property type="match status" value="2"/>
</dbReference>
<dbReference type="PANTHER" id="PTHR24171:SF8">
    <property type="entry name" value="BRCA1-ASSOCIATED RING DOMAIN PROTEIN 1"/>
    <property type="match status" value="1"/>
</dbReference>
<keyword evidence="2 3" id="KW-0040">ANK repeat</keyword>
<dbReference type="InterPro" id="IPR036770">
    <property type="entry name" value="Ankyrin_rpt-contain_sf"/>
</dbReference>
<feature type="repeat" description="ANK" evidence="3">
    <location>
        <begin position="141"/>
        <end position="173"/>
    </location>
</feature>
<dbReference type="Proteomes" id="UP000017184">
    <property type="component" value="Chromosome"/>
</dbReference>
<protein>
    <submittedName>
        <fullName evidence="4">Ankyrin repeat-like protein</fullName>
    </submittedName>
</protein>
<evidence type="ECO:0000313" key="5">
    <source>
        <dbReference type="Proteomes" id="UP000017184"/>
    </source>
</evidence>
<dbReference type="SMART" id="SM00248">
    <property type="entry name" value="ANK"/>
    <property type="match status" value="3"/>
</dbReference>
<dbReference type="PROSITE" id="PS50297">
    <property type="entry name" value="ANK_REP_REGION"/>
    <property type="match status" value="2"/>
</dbReference>
<dbReference type="KEGG" id="cbx:Cenrod_0667"/>
<keyword evidence="1" id="KW-0677">Repeat</keyword>
<dbReference type="Pfam" id="PF12796">
    <property type="entry name" value="Ank_2"/>
    <property type="match status" value="2"/>
</dbReference>
<dbReference type="SUPFAM" id="SSF48403">
    <property type="entry name" value="Ankyrin repeat"/>
    <property type="match status" value="1"/>
</dbReference>
<sequence length="237" mass="25675">MRDPQMRSGFTKQRFLRRMGCLLRQALLGWVYVALALGSVAWAGSYEDYFRAIGIDDESTVRELLERGFDPNTVDAMGHNGLILAFRGSAAKVAEVLLTWPTVRVDQRNAKDETALMYAAMQGNVAWCATLLARGAAVHKPGWTPLHYAATRGHVDVIRLLLSEGARINAVSPNGTTPLMMAAYYGTTDAVRALLAAGAKVAMRNEQGLDAHDFAERAGNRASMALLRPGRASVGGN</sequence>
<gene>
    <name evidence="4" type="ORF">Cenrod_0667</name>
</gene>
<name>U5N998_9BURK</name>
<proteinExistence type="predicted"/>
<feature type="repeat" description="ANK" evidence="3">
    <location>
        <begin position="174"/>
        <end position="206"/>
    </location>
</feature>
<evidence type="ECO:0000256" key="1">
    <source>
        <dbReference type="ARBA" id="ARBA00022737"/>
    </source>
</evidence>
<keyword evidence="5" id="KW-1185">Reference proteome</keyword>
<dbReference type="EMBL" id="CP004885">
    <property type="protein sequence ID" value="AGX86774.1"/>
    <property type="molecule type" value="Genomic_DNA"/>
</dbReference>
<dbReference type="Gene3D" id="1.25.40.20">
    <property type="entry name" value="Ankyrin repeat-containing domain"/>
    <property type="match status" value="3"/>
</dbReference>
<dbReference type="PRINTS" id="PR01415">
    <property type="entry name" value="ANKYRIN"/>
</dbReference>
<dbReference type="eggNOG" id="COG0666">
    <property type="taxonomic scope" value="Bacteria"/>
</dbReference>
<dbReference type="HOGENOM" id="CLU_000134_18_0_4"/>
<evidence type="ECO:0000256" key="2">
    <source>
        <dbReference type="ARBA" id="ARBA00023043"/>
    </source>
</evidence>
<evidence type="ECO:0000313" key="4">
    <source>
        <dbReference type="EMBL" id="AGX86774.1"/>
    </source>
</evidence>
<evidence type="ECO:0000256" key="3">
    <source>
        <dbReference type="PROSITE-ProRule" id="PRU00023"/>
    </source>
</evidence>
<dbReference type="AlphaFoldDB" id="U5N998"/>
<dbReference type="STRING" id="946483.Cenrod_0667"/>
<organism evidence="4 5">
    <name type="scientific">Candidatus Symbiobacter mobilis CR</name>
    <dbReference type="NCBI Taxonomy" id="946483"/>
    <lineage>
        <taxon>Bacteria</taxon>
        <taxon>Pseudomonadati</taxon>
        <taxon>Pseudomonadota</taxon>
        <taxon>Betaproteobacteria</taxon>
        <taxon>Burkholderiales</taxon>
        <taxon>Comamonadaceae</taxon>
    </lineage>
</organism>
<reference evidence="4 5" key="1">
    <citation type="journal article" date="2013" name="Genome Biol.">
        <title>Genomic analysis reveals key aspects of prokaryotic symbiosis in the phototrophic consortium "Chlorochromatium aggregatum".</title>
        <authorList>
            <person name="Liu Z."/>
            <person name="Muller J."/>
            <person name="Li T."/>
            <person name="Alvey R.M."/>
            <person name="Vogl K."/>
            <person name="Frigaard N.U."/>
            <person name="Rockwell N.C."/>
            <person name="Boyd E.S."/>
            <person name="Tomsho L.P."/>
            <person name="Schuster S.C."/>
            <person name="Henke P."/>
            <person name="Rohde M."/>
            <person name="Overmann J."/>
            <person name="Bryant D.A."/>
        </authorList>
    </citation>
    <scope>NUCLEOTIDE SEQUENCE [LARGE SCALE GENOMIC DNA]</scope>
    <source>
        <strain evidence="4">CR</strain>
    </source>
</reference>
<accession>U5N998</accession>
<dbReference type="InterPro" id="IPR002110">
    <property type="entry name" value="Ankyrin_rpt"/>
</dbReference>